<comment type="caution">
    <text evidence="3">The sequence shown here is derived from an EMBL/GenBank/DDBJ whole genome shotgun (WGS) entry which is preliminary data.</text>
</comment>
<evidence type="ECO:0000256" key="1">
    <source>
        <dbReference type="SAM" id="MobiDB-lite"/>
    </source>
</evidence>
<name>A0A538T6Q7_UNCEI</name>
<evidence type="ECO:0000256" key="2">
    <source>
        <dbReference type="SAM" id="SignalP"/>
    </source>
</evidence>
<dbReference type="Proteomes" id="UP000317716">
    <property type="component" value="Unassembled WGS sequence"/>
</dbReference>
<reference evidence="3 4" key="1">
    <citation type="journal article" date="2019" name="Nat. Microbiol.">
        <title>Mediterranean grassland soil C-N compound turnover is dependent on rainfall and depth, and is mediated by genomically divergent microorganisms.</title>
        <authorList>
            <person name="Diamond S."/>
            <person name="Andeer P.F."/>
            <person name="Li Z."/>
            <person name="Crits-Christoph A."/>
            <person name="Burstein D."/>
            <person name="Anantharaman K."/>
            <person name="Lane K.R."/>
            <person name="Thomas B.C."/>
            <person name="Pan C."/>
            <person name="Northen T.R."/>
            <person name="Banfield J.F."/>
        </authorList>
    </citation>
    <scope>NUCLEOTIDE SEQUENCE [LARGE SCALE GENOMIC DNA]</scope>
    <source>
        <strain evidence="3">WS_2</strain>
    </source>
</reference>
<gene>
    <name evidence="3" type="ORF">E6K72_01735</name>
</gene>
<feature type="chain" id="PRO_5022072602" description="Secreted protein" evidence="2">
    <location>
        <begin position="28"/>
        <end position="101"/>
    </location>
</feature>
<feature type="region of interest" description="Disordered" evidence="1">
    <location>
        <begin position="26"/>
        <end position="50"/>
    </location>
</feature>
<sequence>MRVLPSLCFIVLAVLVSVFVSVAPAAAQGSTSDPTGGASPAPAPTRSEASVTAPRIFVPPTLGDLKLSLRFAFARYISLGAWPTRALASSPADLPTRRRIF</sequence>
<keyword evidence="2" id="KW-0732">Signal</keyword>
<evidence type="ECO:0000313" key="4">
    <source>
        <dbReference type="Proteomes" id="UP000317716"/>
    </source>
</evidence>
<accession>A0A538T6Q7</accession>
<organism evidence="3 4">
    <name type="scientific">Eiseniibacteriota bacterium</name>
    <dbReference type="NCBI Taxonomy" id="2212470"/>
    <lineage>
        <taxon>Bacteria</taxon>
        <taxon>Candidatus Eiseniibacteriota</taxon>
    </lineage>
</organism>
<protein>
    <recommendedName>
        <fullName evidence="5">Secreted protein</fullName>
    </recommendedName>
</protein>
<evidence type="ECO:0000313" key="3">
    <source>
        <dbReference type="EMBL" id="TMQ59323.1"/>
    </source>
</evidence>
<evidence type="ECO:0008006" key="5">
    <source>
        <dbReference type="Google" id="ProtNLM"/>
    </source>
</evidence>
<feature type="signal peptide" evidence="2">
    <location>
        <begin position="1"/>
        <end position="27"/>
    </location>
</feature>
<dbReference type="EMBL" id="VBOS01000051">
    <property type="protein sequence ID" value="TMQ59323.1"/>
    <property type="molecule type" value="Genomic_DNA"/>
</dbReference>
<proteinExistence type="predicted"/>
<dbReference type="AlphaFoldDB" id="A0A538T6Q7"/>